<dbReference type="SUPFAM" id="SSF55874">
    <property type="entry name" value="ATPase domain of HSP90 chaperone/DNA topoisomerase II/histidine kinase"/>
    <property type="match status" value="1"/>
</dbReference>
<dbReference type="PROSITE" id="PS50110">
    <property type="entry name" value="RESPONSE_REGULATORY"/>
    <property type="match status" value="1"/>
</dbReference>
<evidence type="ECO:0000259" key="7">
    <source>
        <dbReference type="PROSITE" id="PS50110"/>
    </source>
</evidence>
<dbReference type="InterPro" id="IPR001789">
    <property type="entry name" value="Sig_transdc_resp-reg_receiver"/>
</dbReference>
<evidence type="ECO:0000256" key="1">
    <source>
        <dbReference type="ARBA" id="ARBA00000085"/>
    </source>
</evidence>
<dbReference type="SUPFAM" id="SSF47384">
    <property type="entry name" value="Homodimeric domain of signal transducing histidine kinase"/>
    <property type="match status" value="1"/>
</dbReference>
<proteinExistence type="predicted"/>
<dbReference type="Pfam" id="PF02518">
    <property type="entry name" value="HATPase_c"/>
    <property type="match status" value="1"/>
</dbReference>
<dbReference type="RefSeq" id="WP_097644615.1">
    <property type="nucleotide sequence ID" value="NZ_NQWI01000062.1"/>
</dbReference>
<dbReference type="CDD" id="cd17538">
    <property type="entry name" value="REC_D1_PleD-like"/>
    <property type="match status" value="1"/>
</dbReference>
<gene>
    <name evidence="8" type="ORF">CJ255_13415</name>
</gene>
<evidence type="ECO:0000256" key="4">
    <source>
        <dbReference type="ARBA" id="ARBA00022777"/>
    </source>
</evidence>
<dbReference type="Proteomes" id="UP000220527">
    <property type="component" value="Unassembled WGS sequence"/>
</dbReference>
<dbReference type="GO" id="GO:0000155">
    <property type="term" value="F:phosphorelay sensor kinase activity"/>
    <property type="evidence" value="ECO:0007669"/>
    <property type="project" value="InterPro"/>
</dbReference>
<dbReference type="OrthoDB" id="1931120at2"/>
<name>A0A2A6RHX6_9CHLR</name>
<dbReference type="InterPro" id="IPR003594">
    <property type="entry name" value="HATPase_dom"/>
</dbReference>
<organism evidence="8 9">
    <name type="scientific">Candidatus Viridilinea mediisalina</name>
    <dbReference type="NCBI Taxonomy" id="2024553"/>
    <lineage>
        <taxon>Bacteria</taxon>
        <taxon>Bacillati</taxon>
        <taxon>Chloroflexota</taxon>
        <taxon>Chloroflexia</taxon>
        <taxon>Chloroflexales</taxon>
        <taxon>Chloroflexineae</taxon>
        <taxon>Oscillochloridaceae</taxon>
        <taxon>Candidatus Viridilinea</taxon>
    </lineage>
</organism>
<dbReference type="InterPro" id="IPR036097">
    <property type="entry name" value="HisK_dim/P_sf"/>
</dbReference>
<dbReference type="Gene3D" id="3.40.50.2300">
    <property type="match status" value="1"/>
</dbReference>
<dbReference type="AlphaFoldDB" id="A0A2A6RHX6"/>
<evidence type="ECO:0000256" key="5">
    <source>
        <dbReference type="PROSITE-ProRule" id="PRU00169"/>
    </source>
</evidence>
<feature type="domain" description="Response regulatory" evidence="7">
    <location>
        <begin position="6"/>
        <end position="122"/>
    </location>
</feature>
<dbReference type="SMART" id="SM00387">
    <property type="entry name" value="HATPase_c"/>
    <property type="match status" value="1"/>
</dbReference>
<dbReference type="Gene3D" id="1.10.287.130">
    <property type="match status" value="1"/>
</dbReference>
<dbReference type="SMART" id="SM00388">
    <property type="entry name" value="HisKA"/>
    <property type="match status" value="1"/>
</dbReference>
<dbReference type="InterPro" id="IPR003661">
    <property type="entry name" value="HisK_dim/P_dom"/>
</dbReference>
<dbReference type="InterPro" id="IPR036890">
    <property type="entry name" value="HATPase_C_sf"/>
</dbReference>
<sequence>MENQSLILVVDDQPVGQMVLASLLEPEGYRLAFASNGPDALNQMQLMAPDLVLLDVMMPDMDGFEVCRRIRADPTLALIPVVMVTALDDQNSLLQGIESGADDFVSKPFSRAELRTRIRTITRLNRFRTLLDEQRRTASTHAQLLWAIEQSSDGYLLLDADDYPKEGNSSAWSYLNLTGEPTLPMSVPFLSVVNEHYRLEPKEAWALWPQMLTTPRYLVRTEGATTFWLQVKVLDLPGEAPVQRIVQLRDVTTQIATQRNIWAFHGFVSHKLRTPLTTLVTGISLLKRHSDELSNDTQMIVKIAYDGTQRLKALVEDILGYIDAPLTCAANEGARVAELPAVLATLGQELGLAQLHIRADLPATMARLVISMPTLELLIGELFENARKFHPQQQPEVVVSLQHIAQSLRIEVCDNGCTLTASQLRRLGEPYQQLDPDFTGQVAGLGLGLATVAQICWAIGGTYRIANRAAAPGICVTLEVPLLPVLIS</sequence>
<dbReference type="EMBL" id="NQWI01000062">
    <property type="protein sequence ID" value="PDW02551.1"/>
    <property type="molecule type" value="Genomic_DNA"/>
</dbReference>
<keyword evidence="4" id="KW-0808">Transferase</keyword>
<evidence type="ECO:0000259" key="6">
    <source>
        <dbReference type="PROSITE" id="PS50109"/>
    </source>
</evidence>
<dbReference type="InterPro" id="IPR005467">
    <property type="entry name" value="His_kinase_dom"/>
</dbReference>
<dbReference type="SMART" id="SM00448">
    <property type="entry name" value="REC"/>
    <property type="match status" value="1"/>
</dbReference>
<comment type="catalytic activity">
    <reaction evidence="1">
        <text>ATP + protein L-histidine = ADP + protein N-phospho-L-histidine.</text>
        <dbReference type="EC" id="2.7.13.3"/>
    </reaction>
</comment>
<dbReference type="SUPFAM" id="SSF52172">
    <property type="entry name" value="CheY-like"/>
    <property type="match status" value="1"/>
</dbReference>
<reference evidence="9" key="1">
    <citation type="submission" date="2017-08" db="EMBL/GenBank/DDBJ databases">
        <authorList>
            <person name="Grouzdev D.S."/>
            <person name="Gaisin V.A."/>
            <person name="Rysina M.S."/>
            <person name="Gorlenko V.M."/>
        </authorList>
    </citation>
    <scope>NUCLEOTIDE SEQUENCE [LARGE SCALE GENOMIC DNA]</scope>
    <source>
        <strain evidence="9">Kir15-3F</strain>
    </source>
</reference>
<keyword evidence="9" id="KW-1185">Reference proteome</keyword>
<evidence type="ECO:0000256" key="2">
    <source>
        <dbReference type="ARBA" id="ARBA00012438"/>
    </source>
</evidence>
<dbReference type="InterPro" id="IPR011006">
    <property type="entry name" value="CheY-like_superfamily"/>
</dbReference>
<evidence type="ECO:0000256" key="3">
    <source>
        <dbReference type="ARBA" id="ARBA00022553"/>
    </source>
</evidence>
<evidence type="ECO:0000313" key="9">
    <source>
        <dbReference type="Proteomes" id="UP000220527"/>
    </source>
</evidence>
<keyword evidence="4" id="KW-0418">Kinase</keyword>
<dbReference type="CDD" id="cd00075">
    <property type="entry name" value="HATPase"/>
    <property type="match status" value="1"/>
</dbReference>
<evidence type="ECO:0000313" key="8">
    <source>
        <dbReference type="EMBL" id="PDW02551.1"/>
    </source>
</evidence>
<feature type="domain" description="Histidine kinase" evidence="6">
    <location>
        <begin position="267"/>
        <end position="484"/>
    </location>
</feature>
<feature type="modified residue" description="4-aspartylphosphate" evidence="5">
    <location>
        <position position="55"/>
    </location>
</feature>
<dbReference type="PROSITE" id="PS50109">
    <property type="entry name" value="HIS_KIN"/>
    <property type="match status" value="1"/>
</dbReference>
<dbReference type="Gene3D" id="3.30.565.10">
    <property type="entry name" value="Histidine kinase-like ATPase, C-terminal domain"/>
    <property type="match status" value="1"/>
</dbReference>
<accession>A0A2A6RHX6</accession>
<keyword evidence="3 5" id="KW-0597">Phosphoprotein</keyword>
<comment type="caution">
    <text evidence="8">The sequence shown here is derived from an EMBL/GenBank/DDBJ whole genome shotgun (WGS) entry which is preliminary data.</text>
</comment>
<dbReference type="PANTHER" id="PTHR43547">
    <property type="entry name" value="TWO-COMPONENT HISTIDINE KINASE"/>
    <property type="match status" value="1"/>
</dbReference>
<protein>
    <recommendedName>
        <fullName evidence="2">histidine kinase</fullName>
        <ecNumber evidence="2">2.7.13.3</ecNumber>
    </recommendedName>
</protein>
<dbReference type="CDD" id="cd00082">
    <property type="entry name" value="HisKA"/>
    <property type="match status" value="1"/>
</dbReference>
<dbReference type="Pfam" id="PF00512">
    <property type="entry name" value="HisKA"/>
    <property type="match status" value="1"/>
</dbReference>
<dbReference type="Pfam" id="PF00072">
    <property type="entry name" value="Response_reg"/>
    <property type="match status" value="1"/>
</dbReference>
<dbReference type="PANTHER" id="PTHR43547:SF2">
    <property type="entry name" value="HYBRID SIGNAL TRANSDUCTION HISTIDINE KINASE C"/>
    <property type="match status" value="1"/>
</dbReference>
<dbReference type="EC" id="2.7.13.3" evidence="2"/>